<dbReference type="RefSeq" id="WP_045188699.1">
    <property type="nucleotide sequence ID" value="NZ_CP162607.1"/>
</dbReference>
<dbReference type="SUPFAM" id="SSF53448">
    <property type="entry name" value="Nucleotide-diphospho-sugar transferases"/>
    <property type="match status" value="1"/>
</dbReference>
<dbReference type="InterPro" id="IPR029044">
    <property type="entry name" value="Nucleotide-diphossugar_trans"/>
</dbReference>
<reference evidence="1" key="1">
    <citation type="submission" date="2024-07" db="EMBL/GenBank/DDBJ databases">
        <title>Identification and characteristics of a novel species of coltsfoot's symbiotic bacteria.</title>
        <authorList>
            <person name="Juszczyk A."/>
            <person name="Jasielczuk I."/>
            <person name="Gurgul A."/>
            <person name="Rogala M."/>
            <person name="Kowalczyk A."/>
            <person name="Szmatola T."/>
            <person name="Kosecka-Strojek M."/>
            <person name="Arent Z."/>
            <person name="Latowski D."/>
        </authorList>
    </citation>
    <scope>NUCLEOTIDE SEQUENCE</scope>
    <source>
        <strain evidence="1">Hg7Tf</strain>
    </source>
</reference>
<evidence type="ECO:0008006" key="2">
    <source>
        <dbReference type="Google" id="ProtNLM"/>
    </source>
</evidence>
<organism evidence="1">
    <name type="scientific">Pseudomonas sp. Hg7Tf</name>
    <dbReference type="NCBI Taxonomy" id="3236988"/>
    <lineage>
        <taxon>Bacteria</taxon>
        <taxon>Pseudomonadati</taxon>
        <taxon>Pseudomonadota</taxon>
        <taxon>Gammaproteobacteria</taxon>
        <taxon>Pseudomonadales</taxon>
        <taxon>Pseudomonadaceae</taxon>
        <taxon>Pseudomonas</taxon>
    </lineage>
</organism>
<name>A0AB39HTB4_9PSED</name>
<sequence>MRSNQLLYLLYGDKASYRHEAKFSILSALRHRRDAHSFTVTVMTDQPAEFAGWPVDVVPLDAQTLAAWVGAGGYHHRRKACAIQAGAQLAETTIFIDTDTVFVKDPAALFGRVSEDRFLMDEFEMLWAEASQRNEYEAFALELAQYNQLPVPGLRLFNSGVCGLTRSNAHLFADVIALIDRWAHHGQMLFTLEQVVVSMVLRDKKVVEANDCVHHYYAVKRFYHAMLEVFFERHGEVFRDELLGLSDQVPNRLPRNSLADRLRMKWVLRGCGAASRKVAKFYFLGKNTKHCAYLGACRSLWWEKALEELKVLEAEPRYLNALRSFWRRDHAFLAFAAERNVRVLV</sequence>
<protein>
    <recommendedName>
        <fullName evidence="2">Nucleotide-diphospho-sugar transferase domain-containing protein</fullName>
    </recommendedName>
</protein>
<gene>
    <name evidence="1" type="ORF">AB4Y39_13055</name>
</gene>
<dbReference type="EMBL" id="CP162607">
    <property type="protein sequence ID" value="XDK34662.1"/>
    <property type="molecule type" value="Genomic_DNA"/>
</dbReference>
<proteinExistence type="predicted"/>
<dbReference type="AlphaFoldDB" id="A0AB39HTB4"/>
<accession>A0AB39HTB4</accession>
<evidence type="ECO:0000313" key="1">
    <source>
        <dbReference type="EMBL" id="XDK34662.1"/>
    </source>
</evidence>